<gene>
    <name evidence="2" type="ORF">KQ486_02380</name>
</gene>
<dbReference type="EMBL" id="JAHLZF010000002">
    <property type="protein sequence ID" value="MBU6079854.1"/>
    <property type="molecule type" value="Genomic_DNA"/>
</dbReference>
<feature type="transmembrane region" description="Helical" evidence="1">
    <location>
        <begin position="358"/>
        <end position="385"/>
    </location>
</feature>
<dbReference type="InterPro" id="IPR002816">
    <property type="entry name" value="TraB/PrgY/GumN_fam"/>
</dbReference>
<dbReference type="InterPro" id="IPR005230">
    <property type="entry name" value="TraB_bac"/>
</dbReference>
<evidence type="ECO:0000313" key="3">
    <source>
        <dbReference type="Proteomes" id="UP000812672"/>
    </source>
</evidence>
<evidence type="ECO:0000313" key="2">
    <source>
        <dbReference type="EMBL" id="MBU6079854.1"/>
    </source>
</evidence>
<dbReference type="NCBIfam" id="TIGR00261">
    <property type="entry name" value="traB"/>
    <property type="match status" value="1"/>
</dbReference>
<feature type="transmembrane region" description="Helical" evidence="1">
    <location>
        <begin position="278"/>
        <end position="306"/>
    </location>
</feature>
<evidence type="ECO:0000256" key="1">
    <source>
        <dbReference type="SAM" id="Phobius"/>
    </source>
</evidence>
<keyword evidence="1" id="KW-1133">Transmembrane helix</keyword>
<dbReference type="InterPro" id="IPR046345">
    <property type="entry name" value="TraB_PrgY-like"/>
</dbReference>
<name>A0ABS6GMI6_9BACI</name>
<accession>A0ABS6GMI6</accession>
<dbReference type="Pfam" id="PF01963">
    <property type="entry name" value="TraB_PrgY_gumN"/>
    <property type="match status" value="1"/>
</dbReference>
<reference evidence="2 3" key="1">
    <citation type="journal article" date="2011" name="Int. J. Syst. Evol. Microbiol.">
        <title>Allobacillus halotolerans gen. nov., sp. nov. isolated from shrimp paste.</title>
        <authorList>
            <person name="Sheu S.Y."/>
            <person name="Arun A.B."/>
            <person name="Jiang S.R."/>
            <person name="Young C.C."/>
            <person name="Chen W.M."/>
        </authorList>
    </citation>
    <scope>NUCLEOTIDE SEQUENCE [LARGE SCALE GENOMIC DNA]</scope>
    <source>
        <strain evidence="2 3">LMG 24826</strain>
    </source>
</reference>
<dbReference type="PANTHER" id="PTHR21530">
    <property type="entry name" value="PHEROMONE SHUTDOWN PROTEIN"/>
    <property type="match status" value="1"/>
</dbReference>
<keyword evidence="3" id="KW-1185">Reference proteome</keyword>
<sequence length="390" mass="43445">MSEENITRIELDGKEIILIGTAHVSKQSALQVKEVIEAEQPDSVCVELDAQRYESVKDKNKWQNMDIFKVVKEKKATLLLMNMMISSFQNRVAKQFGIQPGQEMIQGIESANETGAELVLADRNIQTTFSRIWRNIGLSGRAKLMMSIFYSIFNKEEISEEELEKMKSQDMLNSVMEEFTREFPRLKTPLIDERDQYLAQKIKTAPGDKVVAVLGAAHVPGITKEIHQENDLKQLSEVPKKSKVPKIIGWSIPIIILSVIAYTFYMNPSAGWQQTISWILWNGGLSALGAAIALGHPLTVLTAFLAAPFSSLNPLLAAGWFAGIVQALIRKPHVSDFETLPDDVLSVKGFWDNKVTRILLIVVLANIGSSIGTFIGGADVLRVFFDNLLS</sequence>
<feature type="transmembrane region" description="Helical" evidence="1">
    <location>
        <begin position="312"/>
        <end position="329"/>
    </location>
</feature>
<organism evidence="2 3">
    <name type="scientific">Allobacillus halotolerans</name>
    <dbReference type="NCBI Taxonomy" id="570278"/>
    <lineage>
        <taxon>Bacteria</taxon>
        <taxon>Bacillati</taxon>
        <taxon>Bacillota</taxon>
        <taxon>Bacilli</taxon>
        <taxon>Bacillales</taxon>
        <taxon>Bacillaceae</taxon>
        <taxon>Allobacillus</taxon>
    </lineage>
</organism>
<keyword evidence="1" id="KW-0472">Membrane</keyword>
<dbReference type="Proteomes" id="UP000812672">
    <property type="component" value="Unassembled WGS sequence"/>
</dbReference>
<dbReference type="RefSeq" id="WP_144161186.1">
    <property type="nucleotide sequence ID" value="NZ_CAUPKR010000003.1"/>
</dbReference>
<feature type="transmembrane region" description="Helical" evidence="1">
    <location>
        <begin position="247"/>
        <end position="266"/>
    </location>
</feature>
<proteinExistence type="predicted"/>
<dbReference type="CDD" id="cd14726">
    <property type="entry name" value="TraB_PrgY-like"/>
    <property type="match status" value="1"/>
</dbReference>
<protein>
    <submittedName>
        <fullName evidence="2">TraB/GumN family protein</fullName>
    </submittedName>
</protein>
<comment type="caution">
    <text evidence="2">The sequence shown here is derived from an EMBL/GenBank/DDBJ whole genome shotgun (WGS) entry which is preliminary data.</text>
</comment>
<keyword evidence="1" id="KW-0812">Transmembrane</keyword>
<dbReference type="PANTHER" id="PTHR21530:SF7">
    <property type="entry name" value="TRAB DOMAIN-CONTAINING PROTEIN"/>
    <property type="match status" value="1"/>
</dbReference>